<dbReference type="AlphaFoldDB" id="A0A8T3E0Z1"/>
<evidence type="ECO:0000313" key="2">
    <source>
        <dbReference type="EMBL" id="KAI1900225.1"/>
    </source>
</evidence>
<dbReference type="PANTHER" id="PTHR31025:SF9">
    <property type="entry name" value="SI:DKEY-286J15.1"/>
    <property type="match status" value="1"/>
</dbReference>
<evidence type="ECO:0000256" key="1">
    <source>
        <dbReference type="SAM" id="MobiDB-lite"/>
    </source>
</evidence>
<name>A0A8T3E0Z1_9TELE</name>
<keyword evidence="3" id="KW-1185">Reference proteome</keyword>
<dbReference type="PANTHER" id="PTHR31025">
    <property type="entry name" value="SI:CH211-196P9.1-RELATED"/>
    <property type="match status" value="1"/>
</dbReference>
<feature type="compositionally biased region" description="Low complexity" evidence="1">
    <location>
        <begin position="201"/>
        <end position="214"/>
    </location>
</feature>
<evidence type="ECO:0000313" key="3">
    <source>
        <dbReference type="Proteomes" id="UP000829720"/>
    </source>
</evidence>
<gene>
    <name evidence="2" type="ORF">AGOR_G00047810</name>
</gene>
<organism evidence="2 3">
    <name type="scientific">Albula goreensis</name>
    <dbReference type="NCBI Taxonomy" id="1534307"/>
    <lineage>
        <taxon>Eukaryota</taxon>
        <taxon>Metazoa</taxon>
        <taxon>Chordata</taxon>
        <taxon>Craniata</taxon>
        <taxon>Vertebrata</taxon>
        <taxon>Euteleostomi</taxon>
        <taxon>Actinopterygii</taxon>
        <taxon>Neopterygii</taxon>
        <taxon>Teleostei</taxon>
        <taxon>Albuliformes</taxon>
        <taxon>Albulidae</taxon>
        <taxon>Albula</taxon>
    </lineage>
</organism>
<accession>A0A8T3E0Z1</accession>
<reference evidence="2" key="1">
    <citation type="submission" date="2021-01" db="EMBL/GenBank/DDBJ databases">
        <authorList>
            <person name="Zahm M."/>
            <person name="Roques C."/>
            <person name="Cabau C."/>
            <person name="Klopp C."/>
            <person name="Donnadieu C."/>
            <person name="Jouanno E."/>
            <person name="Lampietro C."/>
            <person name="Louis A."/>
            <person name="Herpin A."/>
            <person name="Echchiki A."/>
            <person name="Berthelot C."/>
            <person name="Parey E."/>
            <person name="Roest-Crollius H."/>
            <person name="Braasch I."/>
            <person name="Postlethwait J."/>
            <person name="Bobe J."/>
            <person name="Montfort J."/>
            <person name="Bouchez O."/>
            <person name="Begum T."/>
            <person name="Mejri S."/>
            <person name="Adams A."/>
            <person name="Chen W.-J."/>
            <person name="Guiguen Y."/>
        </authorList>
    </citation>
    <scope>NUCLEOTIDE SEQUENCE</scope>
    <source>
        <tissue evidence="2">Blood</tissue>
    </source>
</reference>
<dbReference type="Proteomes" id="UP000829720">
    <property type="component" value="Unassembled WGS sequence"/>
</dbReference>
<dbReference type="EMBL" id="JAERUA010000004">
    <property type="protein sequence ID" value="KAI1900225.1"/>
    <property type="molecule type" value="Genomic_DNA"/>
</dbReference>
<dbReference type="OrthoDB" id="10066002at2759"/>
<proteinExistence type="predicted"/>
<protein>
    <submittedName>
        <fullName evidence="2">Uncharacterized protein</fullName>
    </submittedName>
</protein>
<comment type="caution">
    <text evidence="2">The sequence shown here is derived from an EMBL/GenBank/DDBJ whole genome shotgun (WGS) entry which is preliminary data.</text>
</comment>
<sequence length="637" mass="71826">MALSQESVISFQNQLTSIMEVLVKNAVFEITKLFESRMVEIQSVCVARREMKNASEFKVQQQLKTQEDEHEYHMNSQSTKTEFEARDEHVCTGTIDVFGRLVANSNDNITNTSTTLPGKQDNGNPLDQEFEQRWSSDLWQDGATLISGAGRIETQPVQVKQEVGQVKAGECCPACGKMPRSLGSLCTVCSDFSHQGAPVDSQGSSVSQPGSVSPARDSFNGNIDLNEPSDWTITMSLEDMATFDIRQILLSHSEGGAIVRSLDEDNCISQQKKNQMVRILVSHLMERFGETPTSQVKKALALSLVSQFPCLKDSEGDGYEVWYSQGRHHRPATGYLEERLRNIRKRIRRQSREGSSSGREWRLTNNIVIPETTIPLETVCQMKEWLKHNSQPLSQVQEYMRETAIYRANWIRQGSPKSVAEILQEYPHLLATPGMISQDFAVIYPGCADRLFESWVPVFAEKILLFASKEKMADICIQENSTGAMGDIAFKLLPIILLQPEYRTAKKMCRPSIDEAKKSFIDWIPASTDVTEYLRQTELERSHPFILQLGPARTFAVVHGQALEQGTLLTAVDVCFKAFHCFDINFPKQCPRLGISPACRLRDCEREASGGRSCFTEFHFQLINSFRMCAVLLKYNV</sequence>
<feature type="region of interest" description="Disordered" evidence="1">
    <location>
        <begin position="196"/>
        <end position="223"/>
    </location>
</feature>